<gene>
    <name evidence="1" type="ORF">RM540_02635</name>
</gene>
<sequence length="133" mass="14266">MPAPSFRYRIDTDHGLALAQIAGDATGEYIASCVRALQADPAWSDAYDVIWDDRGVTVLDVTPRGLDEMVAAQTNGQFGMDVIVSDRGSREAVFLLYARRTRAAGRPARVCRTLDEALAAVGRTALPAALDVA</sequence>
<evidence type="ECO:0000313" key="2">
    <source>
        <dbReference type="Proteomes" id="UP001267426"/>
    </source>
</evidence>
<organism evidence="1 2">
    <name type="scientific">Rubrivirga litoralis</name>
    <dbReference type="NCBI Taxonomy" id="3075598"/>
    <lineage>
        <taxon>Bacteria</taxon>
        <taxon>Pseudomonadati</taxon>
        <taxon>Rhodothermota</taxon>
        <taxon>Rhodothermia</taxon>
        <taxon>Rhodothermales</taxon>
        <taxon>Rubricoccaceae</taxon>
        <taxon>Rubrivirga</taxon>
    </lineage>
</organism>
<accession>A0ABU3BMX1</accession>
<protein>
    <submittedName>
        <fullName evidence="1">Uncharacterized protein</fullName>
    </submittedName>
</protein>
<dbReference type="RefSeq" id="WP_311661872.1">
    <property type="nucleotide sequence ID" value="NZ_JAVRHT010000003.1"/>
</dbReference>
<evidence type="ECO:0000313" key="1">
    <source>
        <dbReference type="EMBL" id="MDT0630633.1"/>
    </source>
</evidence>
<comment type="caution">
    <text evidence="1">The sequence shown here is derived from an EMBL/GenBank/DDBJ whole genome shotgun (WGS) entry which is preliminary data.</text>
</comment>
<reference evidence="1 2" key="1">
    <citation type="submission" date="2023-09" db="EMBL/GenBank/DDBJ databases">
        <authorList>
            <person name="Rey-Velasco X."/>
        </authorList>
    </citation>
    <scope>NUCLEOTIDE SEQUENCE [LARGE SCALE GENOMIC DNA]</scope>
    <source>
        <strain evidence="1 2">F394</strain>
    </source>
</reference>
<name>A0ABU3BMX1_9BACT</name>
<proteinExistence type="predicted"/>
<keyword evidence="2" id="KW-1185">Reference proteome</keyword>
<dbReference type="EMBL" id="JAVRHT010000003">
    <property type="protein sequence ID" value="MDT0630633.1"/>
    <property type="molecule type" value="Genomic_DNA"/>
</dbReference>
<dbReference type="Proteomes" id="UP001267426">
    <property type="component" value="Unassembled WGS sequence"/>
</dbReference>